<evidence type="ECO:0000313" key="10">
    <source>
        <dbReference type="Proteomes" id="UP000184546"/>
    </source>
</evidence>
<dbReference type="GeneID" id="30975006"/>
<dbReference type="Gene3D" id="1.25.40.10">
    <property type="entry name" value="Tetratricopeptide repeat domain"/>
    <property type="match status" value="1"/>
</dbReference>
<evidence type="ECO:0000256" key="3">
    <source>
        <dbReference type="ARBA" id="ARBA00022729"/>
    </source>
</evidence>
<dbReference type="EMBL" id="KV878976">
    <property type="protein sequence ID" value="OJK00429.1"/>
    <property type="molecule type" value="Genomic_DNA"/>
</dbReference>
<dbReference type="InterPro" id="IPR000209">
    <property type="entry name" value="Peptidase_S8/S53_dom"/>
</dbReference>
<dbReference type="Gene3D" id="3.40.50.200">
    <property type="entry name" value="Peptidase S8/S53 domain"/>
    <property type="match status" value="1"/>
</dbReference>
<dbReference type="CDD" id="cd00306">
    <property type="entry name" value="Peptidases_S8_S53"/>
    <property type="match status" value="1"/>
</dbReference>
<dbReference type="AlphaFoldDB" id="A0A1L9WW77"/>
<sequence length="742" mass="83479">MNEQGLWPISRSPVAGIGWHGWRLDKARFARLQSLLLETEGMLEFPAVDSVNLHPSLLLLVPADWKCGWGQRRRVAIQVLLSGLLYQMAVALRERFPQHFSSFRYWPPEMSCRHHLIQGSRSSLVLVALELEKNQADAAAVVRQKTSNILKLRGHYAECLFGLERFAEAESYNRETLRGWLALGKADGSKGAARTRVELAKCLREQQTDNDTHKLAEAIELLEVALDYWSTQPESLQQTKSVVELLADSSAQLLRHEDALKWDRRTLACLQQQLRQETNHHGNEGSIRENIIAVQIEIFKDLWELKRFEEAASVYKTVLRDGETPPHGLDAPLLNPQSEAATRLVGKWDDEAVEITPISFPGAWPEDEDAAVIVTPDRNCMRNEETIGEEDYTDEDGEATLFDCHDSQRSDATEKWMKDFSAFCKVLISYSRDENVKIRVAVLDTGIDGEHAFVKARWHRQELKDQGYQDFSAEPAGLDACDVDGHGTHVAGLILRFAPSVDLYVARIATRREDLRHDREIHNRVAKALRHAMDQWKVNIISMSFGLKQETSEINRLLRDAYNKGVVVFAAATNDGNRRSVAYPAKARSVFGIHAADGHCKPAAFTPNARNNDLNFSILGTNVLSTWPRYSNTQDAATKPSDVIDNKALHGSAKYMSGTSVATPISAALAANMLAYCEVNAAALNLKETLDNWECIRRLFKGMSVETGNYDILVPWEGARSRFQSYKTQFRNIISTTLNEDP</sequence>
<evidence type="ECO:0000313" key="9">
    <source>
        <dbReference type="EMBL" id="OJK00429.1"/>
    </source>
</evidence>
<comment type="similarity">
    <text evidence="1 7">Belongs to the peptidase S8 family.</text>
</comment>
<dbReference type="Proteomes" id="UP000184546">
    <property type="component" value="Unassembled WGS sequence"/>
</dbReference>
<feature type="active site" description="Charge relay system" evidence="7">
    <location>
        <position position="660"/>
    </location>
</feature>
<evidence type="ECO:0000256" key="4">
    <source>
        <dbReference type="ARBA" id="ARBA00022801"/>
    </source>
</evidence>
<dbReference type="PANTHER" id="PTHR43806:SF11">
    <property type="entry name" value="CEREVISIN-RELATED"/>
    <property type="match status" value="1"/>
</dbReference>
<dbReference type="PANTHER" id="PTHR43806">
    <property type="entry name" value="PEPTIDASE S8"/>
    <property type="match status" value="1"/>
</dbReference>
<protein>
    <recommendedName>
        <fullName evidence="8">Peptidase S8/S53 domain-containing protein</fullName>
    </recommendedName>
</protein>
<reference evidence="10" key="1">
    <citation type="journal article" date="2017" name="Genome Biol.">
        <title>Comparative genomics reveals high biological diversity and specific adaptations in the industrially and medically important fungal genus Aspergillus.</title>
        <authorList>
            <person name="de Vries R.P."/>
            <person name="Riley R."/>
            <person name="Wiebenga A."/>
            <person name="Aguilar-Osorio G."/>
            <person name="Amillis S."/>
            <person name="Uchima C.A."/>
            <person name="Anderluh G."/>
            <person name="Asadollahi M."/>
            <person name="Askin M."/>
            <person name="Barry K."/>
            <person name="Battaglia E."/>
            <person name="Bayram O."/>
            <person name="Benocci T."/>
            <person name="Braus-Stromeyer S.A."/>
            <person name="Caldana C."/>
            <person name="Canovas D."/>
            <person name="Cerqueira G.C."/>
            <person name="Chen F."/>
            <person name="Chen W."/>
            <person name="Choi C."/>
            <person name="Clum A."/>
            <person name="Dos Santos R.A."/>
            <person name="Damasio A.R."/>
            <person name="Diallinas G."/>
            <person name="Emri T."/>
            <person name="Fekete E."/>
            <person name="Flipphi M."/>
            <person name="Freyberg S."/>
            <person name="Gallo A."/>
            <person name="Gournas C."/>
            <person name="Habgood R."/>
            <person name="Hainaut M."/>
            <person name="Harispe M.L."/>
            <person name="Henrissat B."/>
            <person name="Hilden K.S."/>
            <person name="Hope R."/>
            <person name="Hossain A."/>
            <person name="Karabika E."/>
            <person name="Karaffa L."/>
            <person name="Karanyi Z."/>
            <person name="Krasevec N."/>
            <person name="Kuo A."/>
            <person name="Kusch H."/>
            <person name="LaButti K."/>
            <person name="Lagendijk E.L."/>
            <person name="Lapidus A."/>
            <person name="Levasseur A."/>
            <person name="Lindquist E."/>
            <person name="Lipzen A."/>
            <person name="Logrieco A.F."/>
            <person name="MacCabe A."/>
            <person name="Maekelae M.R."/>
            <person name="Malavazi I."/>
            <person name="Melin P."/>
            <person name="Meyer V."/>
            <person name="Mielnichuk N."/>
            <person name="Miskei M."/>
            <person name="Molnar A.P."/>
            <person name="Mule G."/>
            <person name="Ngan C.Y."/>
            <person name="Orejas M."/>
            <person name="Orosz E."/>
            <person name="Ouedraogo J.P."/>
            <person name="Overkamp K.M."/>
            <person name="Park H.-S."/>
            <person name="Perrone G."/>
            <person name="Piumi F."/>
            <person name="Punt P.J."/>
            <person name="Ram A.F."/>
            <person name="Ramon A."/>
            <person name="Rauscher S."/>
            <person name="Record E."/>
            <person name="Riano-Pachon D.M."/>
            <person name="Robert V."/>
            <person name="Roehrig J."/>
            <person name="Ruller R."/>
            <person name="Salamov A."/>
            <person name="Salih N.S."/>
            <person name="Samson R.A."/>
            <person name="Sandor E."/>
            <person name="Sanguinetti M."/>
            <person name="Schuetze T."/>
            <person name="Sepcic K."/>
            <person name="Shelest E."/>
            <person name="Sherlock G."/>
            <person name="Sophianopoulou V."/>
            <person name="Squina F.M."/>
            <person name="Sun H."/>
            <person name="Susca A."/>
            <person name="Todd R.B."/>
            <person name="Tsang A."/>
            <person name="Unkles S.E."/>
            <person name="van de Wiele N."/>
            <person name="van Rossen-Uffink D."/>
            <person name="Oliveira J.V."/>
            <person name="Vesth T.C."/>
            <person name="Visser J."/>
            <person name="Yu J.-H."/>
            <person name="Zhou M."/>
            <person name="Andersen M.R."/>
            <person name="Archer D.B."/>
            <person name="Baker S.E."/>
            <person name="Benoit I."/>
            <person name="Brakhage A.A."/>
            <person name="Braus G.H."/>
            <person name="Fischer R."/>
            <person name="Frisvad J.C."/>
            <person name="Goldman G.H."/>
            <person name="Houbraken J."/>
            <person name="Oakley B."/>
            <person name="Pocsi I."/>
            <person name="Scazzocchio C."/>
            <person name="Seiboth B."/>
            <person name="vanKuyk P.A."/>
            <person name="Wortman J."/>
            <person name="Dyer P.S."/>
            <person name="Grigoriev I.V."/>
        </authorList>
    </citation>
    <scope>NUCLEOTIDE SEQUENCE [LARGE SCALE GENOMIC DNA]</scope>
    <source>
        <strain evidence="10">ATCC 16872 / CBS 172.66 / WB 5094</strain>
    </source>
</reference>
<dbReference type="VEuPathDB" id="FungiDB:ASPACDRAFT_43016"/>
<dbReference type="InterPro" id="IPR015500">
    <property type="entry name" value="Peptidase_S8_subtilisin-rel"/>
</dbReference>
<evidence type="ECO:0000256" key="6">
    <source>
        <dbReference type="ARBA" id="ARBA00023145"/>
    </source>
</evidence>
<dbReference type="InterPro" id="IPR023828">
    <property type="entry name" value="Peptidase_S8_Ser-AS"/>
</dbReference>
<keyword evidence="5 7" id="KW-0720">Serine protease</keyword>
<dbReference type="PRINTS" id="PR00723">
    <property type="entry name" value="SUBTILISIN"/>
</dbReference>
<organism evidence="9 10">
    <name type="scientific">Aspergillus aculeatus (strain ATCC 16872 / CBS 172.66 / WB 5094)</name>
    <dbReference type="NCBI Taxonomy" id="690307"/>
    <lineage>
        <taxon>Eukaryota</taxon>
        <taxon>Fungi</taxon>
        <taxon>Dikarya</taxon>
        <taxon>Ascomycota</taxon>
        <taxon>Pezizomycotina</taxon>
        <taxon>Eurotiomycetes</taxon>
        <taxon>Eurotiomycetidae</taxon>
        <taxon>Eurotiales</taxon>
        <taxon>Aspergillaceae</taxon>
        <taxon>Aspergillus</taxon>
        <taxon>Aspergillus subgen. Circumdati</taxon>
    </lineage>
</organism>
<dbReference type="InterPro" id="IPR036852">
    <property type="entry name" value="Peptidase_S8/S53_dom_sf"/>
</dbReference>
<evidence type="ECO:0000256" key="5">
    <source>
        <dbReference type="ARBA" id="ARBA00022825"/>
    </source>
</evidence>
<evidence type="ECO:0000256" key="2">
    <source>
        <dbReference type="ARBA" id="ARBA00022670"/>
    </source>
</evidence>
<keyword evidence="10" id="KW-1185">Reference proteome</keyword>
<evidence type="ECO:0000259" key="8">
    <source>
        <dbReference type="Pfam" id="PF00082"/>
    </source>
</evidence>
<proteinExistence type="inferred from homology"/>
<keyword evidence="6" id="KW-0865">Zymogen</keyword>
<keyword evidence="2 7" id="KW-0645">Protease</keyword>
<dbReference type="PROSITE" id="PS00138">
    <property type="entry name" value="SUBTILASE_SER"/>
    <property type="match status" value="1"/>
</dbReference>
<dbReference type="GO" id="GO:0004252">
    <property type="term" value="F:serine-type endopeptidase activity"/>
    <property type="evidence" value="ECO:0007669"/>
    <property type="project" value="UniProtKB-UniRule"/>
</dbReference>
<feature type="active site" description="Charge relay system" evidence="7">
    <location>
        <position position="444"/>
    </location>
</feature>
<keyword evidence="4 7" id="KW-0378">Hydrolase</keyword>
<dbReference type="SUPFAM" id="SSF52743">
    <property type="entry name" value="Subtilisin-like"/>
    <property type="match status" value="1"/>
</dbReference>
<keyword evidence="3" id="KW-0732">Signal</keyword>
<dbReference type="InterPro" id="IPR011990">
    <property type="entry name" value="TPR-like_helical_dom_sf"/>
</dbReference>
<dbReference type="PROSITE" id="PS51892">
    <property type="entry name" value="SUBTILASE"/>
    <property type="match status" value="1"/>
</dbReference>
<dbReference type="RefSeq" id="XP_020056768.1">
    <property type="nucleotide sequence ID" value="XM_020201192.1"/>
</dbReference>
<name>A0A1L9WW77_ASPA1</name>
<feature type="domain" description="Peptidase S8/S53" evidence="8">
    <location>
        <begin position="438"/>
        <end position="675"/>
    </location>
</feature>
<gene>
    <name evidence="9" type="ORF">ASPACDRAFT_43016</name>
</gene>
<feature type="active site" description="Charge relay system" evidence="7">
    <location>
        <position position="486"/>
    </location>
</feature>
<evidence type="ECO:0000256" key="7">
    <source>
        <dbReference type="PROSITE-ProRule" id="PRU01240"/>
    </source>
</evidence>
<dbReference type="Pfam" id="PF00082">
    <property type="entry name" value="Peptidase_S8"/>
    <property type="match status" value="1"/>
</dbReference>
<evidence type="ECO:0000256" key="1">
    <source>
        <dbReference type="ARBA" id="ARBA00011073"/>
    </source>
</evidence>
<dbReference type="OrthoDB" id="4511051at2759"/>
<accession>A0A1L9WW77</accession>
<dbReference type="GO" id="GO:0006508">
    <property type="term" value="P:proteolysis"/>
    <property type="evidence" value="ECO:0007669"/>
    <property type="project" value="UniProtKB-KW"/>
</dbReference>
<dbReference type="STRING" id="690307.A0A1L9WW77"/>
<dbReference type="InterPro" id="IPR050131">
    <property type="entry name" value="Peptidase_S8_subtilisin-like"/>
</dbReference>